<accession>A0A6J2U3M7</accession>
<reference evidence="3" key="1">
    <citation type="submission" date="2025-08" db="UniProtKB">
        <authorList>
            <consortium name="RefSeq"/>
        </authorList>
    </citation>
    <scope>IDENTIFICATION</scope>
    <source>
        <strain evidence="3">11010-0011.00</strain>
        <tissue evidence="3">Whole body</tissue>
    </source>
</reference>
<name>A0A6J2U3M7_DROLE</name>
<feature type="compositionally biased region" description="Basic and acidic residues" evidence="1">
    <location>
        <begin position="72"/>
        <end position="81"/>
    </location>
</feature>
<evidence type="ECO:0000313" key="2">
    <source>
        <dbReference type="Proteomes" id="UP000504634"/>
    </source>
</evidence>
<sequence length="255" mass="29606">MSGSDMYFLIKCGDFYVLPSKKISNSTGQKCQAKFGGCKYEAETIESNDNAGLLIKKCKELNAKLDHDLLSEEESVRKPDNDNTNDNDEEFIPPERKRRSNADEQIHTEFINEDLNILTLSDDENFQPANNDINDINDEEYCPQKPLDDDLLSEEENVCKPDNHNTKNNDEEFITPIRKRRSRSPTGFIKRVRWTREERFEMMKAFGNAKTMKDLPSLKQCNNVIKNSTYLKNRSAAQLKTWLDNQRKAEARKHM</sequence>
<dbReference type="Proteomes" id="UP000504634">
    <property type="component" value="Unplaced"/>
</dbReference>
<dbReference type="OrthoDB" id="7883835at2759"/>
<evidence type="ECO:0000313" key="3">
    <source>
        <dbReference type="RefSeq" id="XP_030382495.1"/>
    </source>
</evidence>
<gene>
    <name evidence="3" type="primary">LOC115630008</name>
</gene>
<protein>
    <submittedName>
        <fullName evidence="3">Uncharacterized protein LOC115630008</fullName>
    </submittedName>
</protein>
<dbReference type="RefSeq" id="XP_030382495.1">
    <property type="nucleotide sequence ID" value="XM_030526635.1"/>
</dbReference>
<organism evidence="2 3">
    <name type="scientific">Drosophila lebanonensis</name>
    <name type="common">Fruit fly</name>
    <name type="synonym">Scaptodrosophila lebanonensis</name>
    <dbReference type="NCBI Taxonomy" id="7225"/>
    <lineage>
        <taxon>Eukaryota</taxon>
        <taxon>Metazoa</taxon>
        <taxon>Ecdysozoa</taxon>
        <taxon>Arthropoda</taxon>
        <taxon>Hexapoda</taxon>
        <taxon>Insecta</taxon>
        <taxon>Pterygota</taxon>
        <taxon>Neoptera</taxon>
        <taxon>Endopterygota</taxon>
        <taxon>Diptera</taxon>
        <taxon>Brachycera</taxon>
        <taxon>Muscomorpha</taxon>
        <taxon>Ephydroidea</taxon>
        <taxon>Drosophilidae</taxon>
        <taxon>Scaptodrosophila</taxon>
    </lineage>
</organism>
<keyword evidence="2" id="KW-1185">Reference proteome</keyword>
<feature type="region of interest" description="Disordered" evidence="1">
    <location>
        <begin position="72"/>
        <end position="102"/>
    </location>
</feature>
<proteinExistence type="predicted"/>
<dbReference type="GeneID" id="115630008"/>
<dbReference type="AlphaFoldDB" id="A0A6J2U3M7"/>
<feature type="compositionally biased region" description="Acidic residues" evidence="1">
    <location>
        <begin position="83"/>
        <end position="92"/>
    </location>
</feature>
<evidence type="ECO:0000256" key="1">
    <source>
        <dbReference type="SAM" id="MobiDB-lite"/>
    </source>
</evidence>